<evidence type="ECO:0000313" key="2">
    <source>
        <dbReference type="EMBL" id="KFN02880.1"/>
    </source>
</evidence>
<name>A0A090YY40_9BACI</name>
<proteinExistence type="predicted"/>
<reference evidence="2 4" key="1">
    <citation type="submission" date="2014-04" db="EMBL/GenBank/DDBJ databases">
        <authorList>
            <person name="Bishop-Lilly K.A."/>
            <person name="Broomall S.M."/>
            <person name="Chain P.S."/>
            <person name="Chertkov O."/>
            <person name="Coyne S.R."/>
            <person name="Daligault H.E."/>
            <person name="Davenport K.W."/>
            <person name="Erkkila T."/>
            <person name="Frey K.G."/>
            <person name="Gibbons H.S."/>
            <person name="Gu W."/>
            <person name="Jaissle J."/>
            <person name="Johnson S.L."/>
            <person name="Koroleva G.I."/>
            <person name="Ladner J.T."/>
            <person name="Lo C.-C."/>
            <person name="Minogue T.D."/>
            <person name="Munk C."/>
            <person name="Palacios G.F."/>
            <person name="Redden C.L."/>
            <person name="Rosenzweig C.N."/>
            <person name="Scholz M.B."/>
            <person name="Teshima H."/>
            <person name="Xu Y."/>
        </authorList>
    </citation>
    <scope>NUCLEOTIDE SEQUENCE [LARGE SCALE GENOMIC DNA]</scope>
    <source>
        <strain evidence="2 4">BHP</strain>
    </source>
</reference>
<keyword evidence="1" id="KW-0812">Transmembrane</keyword>
<gene>
    <name evidence="3" type="ORF">D0U04_00415</name>
    <name evidence="2" type="ORF">DJ93_863</name>
</gene>
<reference evidence="3 5" key="2">
    <citation type="submission" date="2018-08" db="EMBL/GenBank/DDBJ databases">
        <title>Bacillus clarus sp. nov. strain PS00077A.</title>
        <authorList>
            <person name="Mendez Acevedo M."/>
            <person name="Carroll L."/>
            <person name="Mukherjee M."/>
            <person name="Wiedmann M."/>
            <person name="Kovac J."/>
        </authorList>
    </citation>
    <scope>NUCLEOTIDE SEQUENCE [LARGE SCALE GENOMIC DNA]</scope>
    <source>
        <strain evidence="3 5">PS00077A</strain>
    </source>
</reference>
<evidence type="ECO:0000313" key="5">
    <source>
        <dbReference type="Proteomes" id="UP000264294"/>
    </source>
</evidence>
<dbReference type="Proteomes" id="UP000264294">
    <property type="component" value="Unassembled WGS sequence"/>
</dbReference>
<sequence>MGVVTTSVAFFFLRKEFHTGLPIQKSTPSTESSKTLTSLSPRVKRWLAICIPIVYAIDILCTIQFQLQGSDATALIGGGTLIPWALIPSAAIDKVDPFELVRRNFLPVIIGLIVTTIVAMFIL</sequence>
<keyword evidence="1" id="KW-1133">Transmembrane helix</keyword>
<dbReference type="AlphaFoldDB" id="A0A090YY40"/>
<dbReference type="EMBL" id="JMQC01000008">
    <property type="protein sequence ID" value="KFN02880.1"/>
    <property type="molecule type" value="Genomic_DNA"/>
</dbReference>
<evidence type="ECO:0000313" key="3">
    <source>
        <dbReference type="EMBL" id="RFT68680.1"/>
    </source>
</evidence>
<dbReference type="Proteomes" id="UP000029389">
    <property type="component" value="Unassembled WGS sequence"/>
</dbReference>
<feature type="transmembrane region" description="Helical" evidence="1">
    <location>
        <begin position="104"/>
        <end position="122"/>
    </location>
</feature>
<evidence type="ECO:0000256" key="1">
    <source>
        <dbReference type="SAM" id="Phobius"/>
    </source>
</evidence>
<evidence type="ECO:0000313" key="4">
    <source>
        <dbReference type="Proteomes" id="UP000029389"/>
    </source>
</evidence>
<dbReference type="PATRIC" id="fig|1405.8.peg.1036"/>
<protein>
    <submittedName>
        <fullName evidence="2">Uncharacterized protein</fullName>
    </submittedName>
</protein>
<keyword evidence="5" id="KW-1185">Reference proteome</keyword>
<keyword evidence="1" id="KW-0472">Membrane</keyword>
<organism evidence="2 4">
    <name type="scientific">Bacillus clarus</name>
    <dbReference type="NCBI Taxonomy" id="2338372"/>
    <lineage>
        <taxon>Bacteria</taxon>
        <taxon>Bacillati</taxon>
        <taxon>Bacillota</taxon>
        <taxon>Bacilli</taxon>
        <taxon>Bacillales</taxon>
        <taxon>Bacillaceae</taxon>
        <taxon>Bacillus</taxon>
        <taxon>Bacillus cereus group</taxon>
    </lineage>
</organism>
<dbReference type="EMBL" id="QVOD01000001">
    <property type="protein sequence ID" value="RFT68680.1"/>
    <property type="molecule type" value="Genomic_DNA"/>
</dbReference>
<comment type="caution">
    <text evidence="2">The sequence shown here is derived from an EMBL/GenBank/DDBJ whole genome shotgun (WGS) entry which is preliminary data.</text>
</comment>
<accession>A0A090YY40</accession>
<feature type="transmembrane region" description="Helical" evidence="1">
    <location>
        <begin position="73"/>
        <end position="92"/>
    </location>
</feature>
<feature type="transmembrane region" description="Helical" evidence="1">
    <location>
        <begin position="46"/>
        <end position="67"/>
    </location>
</feature>